<keyword evidence="2" id="KW-0238">DNA-binding</keyword>
<comment type="caution">
    <text evidence="5">The sequence shown here is derived from an EMBL/GenBank/DDBJ whole genome shotgun (WGS) entry which is preliminary data.</text>
</comment>
<feature type="domain" description="HTH marR-type" evidence="4">
    <location>
        <begin position="1"/>
        <end position="137"/>
    </location>
</feature>
<name>A0A9W5YAJ6_9FIRM</name>
<evidence type="ECO:0000256" key="2">
    <source>
        <dbReference type="ARBA" id="ARBA00023125"/>
    </source>
</evidence>
<dbReference type="RefSeq" id="WP_281811372.1">
    <property type="nucleotide sequence ID" value="NZ_BRLB01000001.1"/>
</dbReference>
<evidence type="ECO:0000313" key="6">
    <source>
        <dbReference type="Proteomes" id="UP001144256"/>
    </source>
</evidence>
<dbReference type="InterPro" id="IPR000835">
    <property type="entry name" value="HTH_MarR-typ"/>
</dbReference>
<dbReference type="SMART" id="SM00347">
    <property type="entry name" value="HTH_MARR"/>
    <property type="match status" value="1"/>
</dbReference>
<dbReference type="Proteomes" id="UP001144256">
    <property type="component" value="Unassembled WGS sequence"/>
</dbReference>
<dbReference type="PANTHER" id="PTHR42756:SF1">
    <property type="entry name" value="TRANSCRIPTIONAL REPRESSOR OF EMRAB OPERON"/>
    <property type="match status" value="1"/>
</dbReference>
<keyword evidence="1" id="KW-0805">Transcription regulation</keyword>
<dbReference type="AlphaFoldDB" id="A0A9W5YAJ6"/>
<dbReference type="InterPro" id="IPR036390">
    <property type="entry name" value="WH_DNA-bd_sf"/>
</dbReference>
<dbReference type="PROSITE" id="PS50995">
    <property type="entry name" value="HTH_MARR_2"/>
    <property type="match status" value="1"/>
</dbReference>
<evidence type="ECO:0000256" key="3">
    <source>
        <dbReference type="ARBA" id="ARBA00023163"/>
    </source>
</evidence>
<dbReference type="Gene3D" id="1.10.10.10">
    <property type="entry name" value="Winged helix-like DNA-binding domain superfamily/Winged helix DNA-binding domain"/>
    <property type="match status" value="1"/>
</dbReference>
<dbReference type="GO" id="GO:0003677">
    <property type="term" value="F:DNA binding"/>
    <property type="evidence" value="ECO:0007669"/>
    <property type="project" value="UniProtKB-KW"/>
</dbReference>
<dbReference type="GO" id="GO:0003700">
    <property type="term" value="F:DNA-binding transcription factor activity"/>
    <property type="evidence" value="ECO:0007669"/>
    <property type="project" value="InterPro"/>
</dbReference>
<reference evidence="5" key="1">
    <citation type="submission" date="2022-06" db="EMBL/GenBank/DDBJ databases">
        <title>Vallitalea longa sp. nov., an anaerobic bacterium isolated from marine sediment.</title>
        <authorList>
            <person name="Hirano S."/>
            <person name="Terahara T."/>
            <person name="Mori K."/>
            <person name="Hamada M."/>
            <person name="Matsumoto R."/>
            <person name="Kobayashi T."/>
        </authorList>
    </citation>
    <scope>NUCLEOTIDE SEQUENCE</scope>
    <source>
        <strain evidence="5">SH18-1</strain>
    </source>
</reference>
<dbReference type="PANTHER" id="PTHR42756">
    <property type="entry name" value="TRANSCRIPTIONAL REGULATOR, MARR"/>
    <property type="match status" value="1"/>
</dbReference>
<dbReference type="PRINTS" id="PR00598">
    <property type="entry name" value="HTHMARR"/>
</dbReference>
<dbReference type="Pfam" id="PF12802">
    <property type="entry name" value="MarR_2"/>
    <property type="match status" value="1"/>
</dbReference>
<dbReference type="SUPFAM" id="SSF46785">
    <property type="entry name" value="Winged helix' DNA-binding domain"/>
    <property type="match status" value="1"/>
</dbReference>
<evidence type="ECO:0000313" key="5">
    <source>
        <dbReference type="EMBL" id="GKX27748.1"/>
    </source>
</evidence>
<proteinExistence type="predicted"/>
<sequence length="149" mass="17321">MDYKKYAEKLVEYQFKLSRVPKHINNINTDQIRGEKSVIGYLIEVEDGVTPSKLAQFIGVSTARVANILNKLEDKGCIIRKMDTKDRRRIIVYITEKGRKTGLRAKEYAVEHISKVLAELGEHDAKEHIRIMKRIYHITLEHEQVSEND</sequence>
<protein>
    <submittedName>
        <fullName evidence="5">MarR family transcriptional regulator</fullName>
    </submittedName>
</protein>
<evidence type="ECO:0000256" key="1">
    <source>
        <dbReference type="ARBA" id="ARBA00023015"/>
    </source>
</evidence>
<gene>
    <name evidence="5" type="ORF">SH1V18_02280</name>
</gene>
<keyword evidence="6" id="KW-1185">Reference proteome</keyword>
<dbReference type="InterPro" id="IPR036388">
    <property type="entry name" value="WH-like_DNA-bd_sf"/>
</dbReference>
<keyword evidence="3" id="KW-0804">Transcription</keyword>
<organism evidence="5 6">
    <name type="scientific">Vallitalea longa</name>
    <dbReference type="NCBI Taxonomy" id="2936439"/>
    <lineage>
        <taxon>Bacteria</taxon>
        <taxon>Bacillati</taxon>
        <taxon>Bacillota</taxon>
        <taxon>Clostridia</taxon>
        <taxon>Lachnospirales</taxon>
        <taxon>Vallitaleaceae</taxon>
        <taxon>Vallitalea</taxon>
    </lineage>
</organism>
<evidence type="ECO:0000259" key="4">
    <source>
        <dbReference type="PROSITE" id="PS50995"/>
    </source>
</evidence>
<dbReference type="EMBL" id="BRLB01000001">
    <property type="protein sequence ID" value="GKX27748.1"/>
    <property type="molecule type" value="Genomic_DNA"/>
</dbReference>
<accession>A0A9W5YAJ6</accession>